<organism evidence="1">
    <name type="scientific">freshwater metagenome</name>
    <dbReference type="NCBI Taxonomy" id="449393"/>
    <lineage>
        <taxon>unclassified sequences</taxon>
        <taxon>metagenomes</taxon>
        <taxon>ecological metagenomes</taxon>
    </lineage>
</organism>
<accession>A0A6J6CM85</accession>
<sequence>MNGIQRRVIAFGAIAATTTALLSGCALVPDLAPESLAANKSACESITSVWGSLASVLDPASLTDAGALESAGEALAGIPAQVQAAIETSTDSSLDGALSDLKKQIDAIAAGEAVDLASIATAGTGLAARCAVFGVTPNLSLPGM</sequence>
<evidence type="ECO:0000313" key="1">
    <source>
        <dbReference type="EMBL" id="CAB4552662.1"/>
    </source>
</evidence>
<reference evidence="1" key="1">
    <citation type="submission" date="2020-05" db="EMBL/GenBank/DDBJ databases">
        <authorList>
            <person name="Chiriac C."/>
            <person name="Salcher M."/>
            <person name="Ghai R."/>
            <person name="Kavagutti S V."/>
        </authorList>
    </citation>
    <scope>NUCLEOTIDE SEQUENCE</scope>
</reference>
<dbReference type="PROSITE" id="PS51257">
    <property type="entry name" value="PROKAR_LIPOPROTEIN"/>
    <property type="match status" value="1"/>
</dbReference>
<proteinExistence type="predicted"/>
<name>A0A6J6CM85_9ZZZZ</name>
<gene>
    <name evidence="1" type="ORF">UFOPK1591_00153</name>
</gene>
<dbReference type="AlphaFoldDB" id="A0A6J6CM85"/>
<dbReference type="EMBL" id="CAEZTD010000007">
    <property type="protein sequence ID" value="CAB4552662.1"/>
    <property type="molecule type" value="Genomic_DNA"/>
</dbReference>
<protein>
    <submittedName>
        <fullName evidence="1">Unannotated protein</fullName>
    </submittedName>
</protein>